<evidence type="ECO:0000259" key="8">
    <source>
        <dbReference type="Pfam" id="PF03458"/>
    </source>
</evidence>
<evidence type="ECO:0000256" key="4">
    <source>
        <dbReference type="ARBA" id="ARBA00022692"/>
    </source>
</evidence>
<dbReference type="PANTHER" id="PTHR30506:SF3">
    <property type="entry name" value="UPF0126 INNER MEMBRANE PROTEIN YADS-RELATED"/>
    <property type="match status" value="1"/>
</dbReference>
<feature type="domain" description="Glycine transporter" evidence="8">
    <location>
        <begin position="90"/>
        <end position="163"/>
    </location>
</feature>
<dbReference type="GO" id="GO:0005886">
    <property type="term" value="C:plasma membrane"/>
    <property type="evidence" value="ECO:0007669"/>
    <property type="project" value="UniProtKB-SubCell"/>
</dbReference>
<keyword evidence="3" id="KW-1003">Cell membrane</keyword>
<feature type="domain" description="Glycine transporter" evidence="8">
    <location>
        <begin position="6"/>
        <end position="78"/>
    </location>
</feature>
<organism evidence="9 10">
    <name type="scientific">Rhodobaculum claviforme</name>
    <dbReference type="NCBI Taxonomy" id="1549854"/>
    <lineage>
        <taxon>Bacteria</taxon>
        <taxon>Pseudomonadati</taxon>
        <taxon>Pseudomonadota</taxon>
        <taxon>Alphaproteobacteria</taxon>
        <taxon>Rhodobacterales</taxon>
        <taxon>Paracoccaceae</taxon>
        <taxon>Rhodobaculum</taxon>
    </lineage>
</organism>
<name>A0A934WIW8_9RHOB</name>
<dbReference type="Pfam" id="PF03458">
    <property type="entry name" value="Gly_transporter"/>
    <property type="match status" value="2"/>
</dbReference>
<keyword evidence="4 7" id="KW-0812">Transmembrane</keyword>
<keyword evidence="6 7" id="KW-0472">Membrane</keyword>
<evidence type="ECO:0000256" key="3">
    <source>
        <dbReference type="ARBA" id="ARBA00022475"/>
    </source>
</evidence>
<dbReference type="EMBL" id="NHSD01000244">
    <property type="protein sequence ID" value="MBK5927406.1"/>
    <property type="molecule type" value="Genomic_DNA"/>
</dbReference>
<proteinExistence type="inferred from homology"/>
<reference evidence="9" key="2">
    <citation type="journal article" date="2020" name="Microorganisms">
        <title>Osmotic Adaptation and Compatible Solute Biosynthesis of Phototrophic Bacteria as Revealed from Genome Analyses.</title>
        <authorList>
            <person name="Imhoff J.F."/>
            <person name="Rahn T."/>
            <person name="Kunzel S."/>
            <person name="Keller A."/>
            <person name="Neulinger S.C."/>
        </authorList>
    </citation>
    <scope>NUCLEOTIDE SEQUENCE</scope>
    <source>
        <strain evidence="9">LMG 28126</strain>
    </source>
</reference>
<gene>
    <name evidence="9" type="ORF">CCR87_08715</name>
</gene>
<dbReference type="PANTHER" id="PTHR30506">
    <property type="entry name" value="INNER MEMBRANE PROTEIN"/>
    <property type="match status" value="1"/>
</dbReference>
<evidence type="ECO:0000313" key="10">
    <source>
        <dbReference type="Proteomes" id="UP000706333"/>
    </source>
</evidence>
<evidence type="ECO:0000313" key="9">
    <source>
        <dbReference type="EMBL" id="MBK5927406.1"/>
    </source>
</evidence>
<keyword evidence="10" id="KW-1185">Reference proteome</keyword>
<accession>A0A934WIW8</accession>
<feature type="transmembrane region" description="Helical" evidence="7">
    <location>
        <begin position="6"/>
        <end position="23"/>
    </location>
</feature>
<feature type="transmembrane region" description="Helical" evidence="7">
    <location>
        <begin position="116"/>
        <end position="136"/>
    </location>
</feature>
<comment type="caution">
    <text evidence="9">The sequence shown here is derived from an EMBL/GenBank/DDBJ whole genome shotgun (WGS) entry which is preliminary data.</text>
</comment>
<evidence type="ECO:0000256" key="1">
    <source>
        <dbReference type="ARBA" id="ARBA00004651"/>
    </source>
</evidence>
<evidence type="ECO:0000256" key="6">
    <source>
        <dbReference type="ARBA" id="ARBA00023136"/>
    </source>
</evidence>
<sequence length="207" mass="21392">MSGFVYLDFIGVALFAASGALAASRKQMDIVGFIFLAVVTGVGGGTVRDLILDVPVFWVEMQTYLLVTAGAGVAVYFTAPLLESRYAWLLWLDAVALAAYAVFGAAKGFAITGSPMVAVAMGMLTGCFGGILRDVIAGEPTVLMRREIYVSATALGAVVMVAAALIGLPDPVAAVLGFAAAFGVRAGALAYGWSLPVYRSRPGRDVG</sequence>
<evidence type="ECO:0000256" key="7">
    <source>
        <dbReference type="SAM" id="Phobius"/>
    </source>
</evidence>
<dbReference type="Proteomes" id="UP000706333">
    <property type="component" value="Unassembled WGS sequence"/>
</dbReference>
<feature type="transmembrane region" description="Helical" evidence="7">
    <location>
        <begin position="172"/>
        <end position="194"/>
    </location>
</feature>
<evidence type="ECO:0000256" key="5">
    <source>
        <dbReference type="ARBA" id="ARBA00022989"/>
    </source>
</evidence>
<reference evidence="9" key="1">
    <citation type="submission" date="2017-05" db="EMBL/GenBank/DDBJ databases">
        <authorList>
            <person name="Imhoff J.F."/>
            <person name="Rahn T."/>
            <person name="Kuenzel S."/>
            <person name="Neulinger S.C."/>
        </authorList>
    </citation>
    <scope>NUCLEOTIDE SEQUENCE</scope>
    <source>
        <strain evidence="9">LMG 28126</strain>
    </source>
</reference>
<comment type="subcellular location">
    <subcellularLocation>
        <location evidence="1">Cell membrane</location>
        <topology evidence="1">Multi-pass membrane protein</topology>
    </subcellularLocation>
</comment>
<dbReference type="AlphaFoldDB" id="A0A934WIW8"/>
<feature type="transmembrane region" description="Helical" evidence="7">
    <location>
        <begin position="148"/>
        <end position="166"/>
    </location>
</feature>
<dbReference type="RefSeq" id="WP_201157166.1">
    <property type="nucleotide sequence ID" value="NZ_NHSD01000244.1"/>
</dbReference>
<feature type="transmembrane region" description="Helical" evidence="7">
    <location>
        <begin position="30"/>
        <end position="51"/>
    </location>
</feature>
<dbReference type="InterPro" id="IPR005115">
    <property type="entry name" value="Gly_transporter"/>
</dbReference>
<keyword evidence="5 7" id="KW-1133">Transmembrane helix</keyword>
<feature type="transmembrane region" description="Helical" evidence="7">
    <location>
        <begin position="63"/>
        <end position="82"/>
    </location>
</feature>
<feature type="transmembrane region" description="Helical" evidence="7">
    <location>
        <begin position="89"/>
        <end position="110"/>
    </location>
</feature>
<comment type="similarity">
    <text evidence="2">Belongs to the UPF0126 family.</text>
</comment>
<protein>
    <recommendedName>
        <fullName evidence="8">Glycine transporter domain-containing protein</fullName>
    </recommendedName>
</protein>
<evidence type="ECO:0000256" key="2">
    <source>
        <dbReference type="ARBA" id="ARBA00008193"/>
    </source>
</evidence>